<keyword evidence="1" id="KW-0238">DNA-binding</keyword>
<organism evidence="4 5">
    <name type="scientific">Pogona vitticeps</name>
    <name type="common">central bearded dragon</name>
    <dbReference type="NCBI Taxonomy" id="103695"/>
    <lineage>
        <taxon>Eukaryota</taxon>
        <taxon>Metazoa</taxon>
        <taxon>Chordata</taxon>
        <taxon>Craniata</taxon>
        <taxon>Vertebrata</taxon>
        <taxon>Euteleostomi</taxon>
        <taxon>Lepidosauria</taxon>
        <taxon>Squamata</taxon>
        <taxon>Bifurcata</taxon>
        <taxon>Unidentata</taxon>
        <taxon>Episquamata</taxon>
        <taxon>Toxicofera</taxon>
        <taxon>Iguania</taxon>
        <taxon>Acrodonta</taxon>
        <taxon>Agamidae</taxon>
        <taxon>Amphibolurinae</taxon>
        <taxon>Pogona</taxon>
    </lineage>
</organism>
<evidence type="ECO:0000256" key="1">
    <source>
        <dbReference type="ARBA" id="ARBA00023125"/>
    </source>
</evidence>
<dbReference type="RefSeq" id="XP_072857659.1">
    <property type="nucleotide sequence ID" value="XM_073001558.1"/>
</dbReference>
<dbReference type="PANTHER" id="PTHR33066">
    <property type="entry name" value="INTEGRASE_SAM-LIKE_N DOMAIN-CONTAINING PROTEIN"/>
    <property type="match status" value="1"/>
</dbReference>
<dbReference type="PANTHER" id="PTHR33066:SF2">
    <property type="entry name" value="FILAGGRIN-2-LIKE"/>
    <property type="match status" value="1"/>
</dbReference>
<dbReference type="SUPFAM" id="SSF56349">
    <property type="entry name" value="DNA breaking-rejoining enzymes"/>
    <property type="match status" value="1"/>
</dbReference>
<dbReference type="Gene3D" id="1.10.150.130">
    <property type="match status" value="1"/>
</dbReference>
<dbReference type="Proteomes" id="UP001652642">
    <property type="component" value="Chromosome 5"/>
</dbReference>
<accession>A0ABM5GJ21</accession>
<keyword evidence="2" id="KW-0233">DNA recombination</keyword>
<proteinExistence type="predicted"/>
<name>A0ABM5GJ21_9SAUR</name>
<feature type="region of interest" description="Disordered" evidence="3">
    <location>
        <begin position="33"/>
        <end position="57"/>
    </location>
</feature>
<dbReference type="InterPro" id="IPR013762">
    <property type="entry name" value="Integrase-like_cat_sf"/>
</dbReference>
<evidence type="ECO:0000256" key="2">
    <source>
        <dbReference type="ARBA" id="ARBA00023172"/>
    </source>
</evidence>
<sequence>MHGPCGSLPSDQRHSRIPIHRRLARGIFIQAQGSERHKIHPSPPQWPGSHHKSQEITPSPIQGSPLHWCQDRCAQGTHLSSTSTNKEDPHCHPEVPSRLLSVSQTCPTSSRADVINHLCSCTCSTKTQIPANLALVPLQSSSRSPTEKTSGVTRTDTTTTVVDIHATSPSRSPISPSATHGSGHHRCEPHGLGSPLWLSSRPCTVVFSGKATSHQSPRDFSSNEGTKSLLSPSTWPWCSNSHRQHHGHVLHKQARGNTFSVPAFPHGNSLGMVLPEPHISGGGSSFHRGQLSCRPTQSPPRPDARVGVGCVCIPSTMSTLGHTCYRSLCHSTEHEVPSVCIQSGRRPQFARGCLHAVLEARSAVCVPSIPTSTEDVGTTPTPVSGGHTSDSLLASAAMVSNPGRHGGGFGAASQLSSTHHTGCGHGVSSRPPHSPSYSVEDIPEVKEVLDRSKKPSTSALYSYKWKSFLKFTESRGLLPVPASLSTTLQFLRYLFDLKLAVATLRVYLAAVVSFQPKDSPSSRLFSHPTVKAFFKGLNHLRPPLKPLVPQWSLNLVLNALMAPPFEPLATCSLKLLSLKVLFLVAITSARRASELAALRVDQPFLQFFNDKVILHTDVSFLPKVVSEFHLKQPLILPTFFSQPSNTTERMLHSLDVKRALSFYVARTKDFRLSPRLFLCYFGHKKGLPASPPSISRWLVTAISLAYELQHKSPPEGLRAHSTRAVASSTALLRGVDLPDICRTATWSTVSTFISHYRLDVRAKRETQFGRAVLASALQ</sequence>
<dbReference type="InterPro" id="IPR011010">
    <property type="entry name" value="DNA_brk_join_enz"/>
</dbReference>
<evidence type="ECO:0000256" key="3">
    <source>
        <dbReference type="SAM" id="MobiDB-lite"/>
    </source>
</evidence>
<protein>
    <submittedName>
        <fullName evidence="5">Uncharacterized protein</fullName>
    </submittedName>
</protein>
<evidence type="ECO:0000313" key="5">
    <source>
        <dbReference type="RefSeq" id="XP_072857659.1"/>
    </source>
</evidence>
<evidence type="ECO:0000313" key="4">
    <source>
        <dbReference type="Proteomes" id="UP001652642"/>
    </source>
</evidence>
<feature type="compositionally biased region" description="Low complexity" evidence="3">
    <location>
        <begin position="152"/>
        <end position="163"/>
    </location>
</feature>
<feature type="region of interest" description="Disordered" evidence="3">
    <location>
        <begin position="408"/>
        <end position="438"/>
    </location>
</feature>
<dbReference type="InterPro" id="IPR010998">
    <property type="entry name" value="Integrase_recombinase_N"/>
</dbReference>
<feature type="compositionally biased region" description="Polar residues" evidence="3">
    <location>
        <begin position="167"/>
        <end position="180"/>
    </location>
</feature>
<dbReference type="Gene3D" id="1.10.443.10">
    <property type="entry name" value="Intergrase catalytic core"/>
    <property type="match status" value="1"/>
</dbReference>
<keyword evidence="4" id="KW-1185">Reference proteome</keyword>
<dbReference type="SUPFAM" id="SSF47823">
    <property type="entry name" value="lambda integrase-like, N-terminal domain"/>
    <property type="match status" value="1"/>
</dbReference>
<feature type="region of interest" description="Disordered" evidence="3">
    <location>
        <begin position="138"/>
        <end position="187"/>
    </location>
</feature>
<feature type="compositionally biased region" description="Polar residues" evidence="3">
    <location>
        <begin position="138"/>
        <end position="151"/>
    </location>
</feature>
<dbReference type="GeneID" id="140707569"/>
<gene>
    <name evidence="5" type="primary">LOC140707569</name>
</gene>
<reference evidence="5" key="1">
    <citation type="submission" date="2025-08" db="UniProtKB">
        <authorList>
            <consortium name="RefSeq"/>
        </authorList>
    </citation>
    <scope>IDENTIFICATION</scope>
</reference>